<dbReference type="AlphaFoldDB" id="A0AAV2JDY2"/>
<reference evidence="1 2" key="1">
    <citation type="submission" date="2024-04" db="EMBL/GenBank/DDBJ databases">
        <authorList>
            <person name="Waldvogel A.-M."/>
            <person name="Schoenle A."/>
        </authorList>
    </citation>
    <scope>NUCLEOTIDE SEQUENCE [LARGE SCALE GENOMIC DNA]</scope>
</reference>
<organism evidence="1 2">
    <name type="scientific">Knipowitschia caucasica</name>
    <name type="common">Caucasian dwarf goby</name>
    <name type="synonym">Pomatoschistus caucasicus</name>
    <dbReference type="NCBI Taxonomy" id="637954"/>
    <lineage>
        <taxon>Eukaryota</taxon>
        <taxon>Metazoa</taxon>
        <taxon>Chordata</taxon>
        <taxon>Craniata</taxon>
        <taxon>Vertebrata</taxon>
        <taxon>Euteleostomi</taxon>
        <taxon>Actinopterygii</taxon>
        <taxon>Neopterygii</taxon>
        <taxon>Teleostei</taxon>
        <taxon>Neoteleostei</taxon>
        <taxon>Acanthomorphata</taxon>
        <taxon>Gobiaria</taxon>
        <taxon>Gobiiformes</taxon>
        <taxon>Gobioidei</taxon>
        <taxon>Gobiidae</taxon>
        <taxon>Gobiinae</taxon>
        <taxon>Knipowitschia</taxon>
    </lineage>
</organism>
<dbReference type="Proteomes" id="UP001497482">
    <property type="component" value="Chromosome 11"/>
</dbReference>
<accession>A0AAV2JDY2</accession>
<evidence type="ECO:0000313" key="2">
    <source>
        <dbReference type="Proteomes" id="UP001497482"/>
    </source>
</evidence>
<evidence type="ECO:0000313" key="1">
    <source>
        <dbReference type="EMBL" id="CAL1573564.1"/>
    </source>
</evidence>
<dbReference type="EMBL" id="OZ035833">
    <property type="protein sequence ID" value="CAL1573564.1"/>
    <property type="molecule type" value="Genomic_DNA"/>
</dbReference>
<protein>
    <recommendedName>
        <fullName evidence="3">Secreted protein</fullName>
    </recommendedName>
</protein>
<keyword evidence="2" id="KW-1185">Reference proteome</keyword>
<gene>
    <name evidence="1" type="ORF">KC01_LOCUS5447</name>
</gene>
<proteinExistence type="predicted"/>
<sequence>MGGTLELLWGPGALMYRPLHLRILCVVTRVFVCVKPVCSRYVRQVLLLVAVSLHSPLQLKALKHNGREGFSTLPVAMRR</sequence>
<evidence type="ECO:0008006" key="3">
    <source>
        <dbReference type="Google" id="ProtNLM"/>
    </source>
</evidence>
<name>A0AAV2JDY2_KNICA</name>